<gene>
    <name evidence="2" type="ORF">DGUA_6G021052</name>
</gene>
<reference evidence="3" key="1">
    <citation type="submission" date="2018-01" db="EMBL/GenBank/DDBJ databases">
        <authorList>
            <person name="Alioto T."/>
            <person name="Alioto T."/>
        </authorList>
    </citation>
    <scope>NUCLEOTIDE SEQUENCE [LARGE SCALE GENOMIC DNA]</scope>
</reference>
<protein>
    <submittedName>
        <fullName evidence="2">Uncharacterized protein</fullName>
    </submittedName>
</protein>
<evidence type="ECO:0000256" key="1">
    <source>
        <dbReference type="SAM" id="SignalP"/>
    </source>
</evidence>
<feature type="chain" id="PRO_5017282251" evidence="1">
    <location>
        <begin position="18"/>
        <end position="101"/>
    </location>
</feature>
<dbReference type="AlphaFoldDB" id="A0A3B0K9P4"/>
<feature type="signal peptide" evidence="1">
    <location>
        <begin position="1"/>
        <end position="17"/>
    </location>
</feature>
<evidence type="ECO:0000313" key="3">
    <source>
        <dbReference type="Proteomes" id="UP000268350"/>
    </source>
</evidence>
<dbReference type="OrthoDB" id="10322490at2759"/>
<dbReference type="EMBL" id="OUUW01000072">
    <property type="protein sequence ID" value="SPP90083.1"/>
    <property type="molecule type" value="Genomic_DNA"/>
</dbReference>
<name>A0A3B0K9P4_DROGU</name>
<accession>A0A3B0K9P4</accession>
<dbReference type="Proteomes" id="UP000268350">
    <property type="component" value="Unassembled WGS sequence"/>
</dbReference>
<keyword evidence="1" id="KW-0732">Signal</keyword>
<evidence type="ECO:0000313" key="2">
    <source>
        <dbReference type="EMBL" id="SPP90083.1"/>
    </source>
</evidence>
<sequence>MRVHLLILAVLIHFVATKDEIKCDKLCDNKKPRLESYCAYVPLYKCWNVIPTKCNVDMKKCLNRKLKEPDEKFLKGHCTNLKKKPLCKVREYNISWNFNTE</sequence>
<organism evidence="2 3">
    <name type="scientific">Drosophila guanche</name>
    <name type="common">Fruit fly</name>
    <dbReference type="NCBI Taxonomy" id="7266"/>
    <lineage>
        <taxon>Eukaryota</taxon>
        <taxon>Metazoa</taxon>
        <taxon>Ecdysozoa</taxon>
        <taxon>Arthropoda</taxon>
        <taxon>Hexapoda</taxon>
        <taxon>Insecta</taxon>
        <taxon>Pterygota</taxon>
        <taxon>Neoptera</taxon>
        <taxon>Endopterygota</taxon>
        <taxon>Diptera</taxon>
        <taxon>Brachycera</taxon>
        <taxon>Muscomorpha</taxon>
        <taxon>Ephydroidea</taxon>
        <taxon>Drosophilidae</taxon>
        <taxon>Drosophila</taxon>
        <taxon>Sophophora</taxon>
    </lineage>
</organism>
<keyword evidence="3" id="KW-1185">Reference proteome</keyword>
<proteinExistence type="predicted"/>